<feature type="chain" id="PRO_5046734084" evidence="7">
    <location>
        <begin position="17"/>
        <end position="305"/>
    </location>
</feature>
<name>A0ABR1GD53_AURAN</name>
<protein>
    <submittedName>
        <fullName evidence="8">Chlorophyll A-B binding protein</fullName>
    </submittedName>
</protein>
<comment type="subcellular location">
    <subcellularLocation>
        <location evidence="2">Plastid</location>
        <location evidence="2">Chloroplast</location>
    </subcellularLocation>
</comment>
<evidence type="ECO:0000256" key="5">
    <source>
        <dbReference type="ARBA" id="ARBA00022531"/>
    </source>
</evidence>
<proteinExistence type="inferred from homology"/>
<evidence type="ECO:0000313" key="9">
    <source>
        <dbReference type="Proteomes" id="UP001363151"/>
    </source>
</evidence>
<dbReference type="Pfam" id="PF00504">
    <property type="entry name" value="Chloroa_b-bind"/>
    <property type="match status" value="1"/>
</dbReference>
<accession>A0ABR1GD53</accession>
<evidence type="ECO:0000256" key="3">
    <source>
        <dbReference type="ARBA" id="ARBA00005933"/>
    </source>
</evidence>
<keyword evidence="9" id="KW-1185">Reference proteome</keyword>
<dbReference type="InterPro" id="IPR022796">
    <property type="entry name" value="Chloroa_b-bind"/>
</dbReference>
<evidence type="ECO:0000256" key="6">
    <source>
        <dbReference type="ARBA" id="ARBA00022640"/>
    </source>
</evidence>
<keyword evidence="7" id="KW-0732">Signal</keyword>
<dbReference type="Proteomes" id="UP001363151">
    <property type="component" value="Unassembled WGS sequence"/>
</dbReference>
<keyword evidence="5" id="KW-0602">Photosynthesis</keyword>
<dbReference type="InterPro" id="IPR001344">
    <property type="entry name" value="Chloro_AB-bd_pln"/>
</dbReference>
<sequence length="305" mass="31718">MLKSIALTSLFATGSAFVAPAATASSSALRADVFGIEQEEALLNAKREGQDSWGAAVDVKENDVFGFVDEEKTRITQLGKSQTFASADPFGYDSEPAQSLPVSYSTQELRAASVALPFAERPAVLDELALPGDFGFDPLGLAGDSAESLLTMRDAEIRHARLAMLAAVGWPLSELVHPTLASSLNEPSLVFKLGGDVPSVLNGGLGDVPVVFWISAVAVAVAAELAGIQAKESGKMSGDLGFRFGADAAANVLGSPAKVAEAEIVNGRVAMLAVTAYVVQEFAARLSGIPVPVVSSSYGLFHPFF</sequence>
<feature type="signal peptide" evidence="7">
    <location>
        <begin position="1"/>
        <end position="16"/>
    </location>
</feature>
<comment type="similarity">
    <text evidence="3">Belongs to the fucoxanthin chlorophyll protein family.</text>
</comment>
<evidence type="ECO:0000256" key="2">
    <source>
        <dbReference type="ARBA" id="ARBA00004229"/>
    </source>
</evidence>
<dbReference type="SUPFAM" id="SSF103511">
    <property type="entry name" value="Chlorophyll a-b binding protein"/>
    <property type="match status" value="1"/>
</dbReference>
<dbReference type="PANTHER" id="PTHR21649">
    <property type="entry name" value="CHLOROPHYLL A/B BINDING PROTEIN"/>
    <property type="match status" value="1"/>
</dbReference>
<dbReference type="EMBL" id="JBBJCI010000034">
    <property type="protein sequence ID" value="KAK7253797.1"/>
    <property type="molecule type" value="Genomic_DNA"/>
</dbReference>
<reference evidence="8 9" key="1">
    <citation type="submission" date="2024-03" db="EMBL/GenBank/DDBJ databases">
        <title>Aureococcus anophagefferens CCMP1851 and Kratosvirus quantuckense: Draft genome of a second virus-susceptible host strain in the model system.</title>
        <authorList>
            <person name="Chase E."/>
            <person name="Truchon A.R."/>
            <person name="Schepens W."/>
            <person name="Wilhelm S.W."/>
        </authorList>
    </citation>
    <scope>NUCLEOTIDE SEQUENCE [LARGE SCALE GENOMIC DNA]</scope>
    <source>
        <strain evidence="8 9">CCMP1851</strain>
    </source>
</reference>
<evidence type="ECO:0000256" key="4">
    <source>
        <dbReference type="ARBA" id="ARBA00022528"/>
    </source>
</evidence>
<keyword evidence="4" id="KW-0150">Chloroplast</keyword>
<keyword evidence="6" id="KW-0934">Plastid</keyword>
<gene>
    <name evidence="8" type="primary">Lhcr8</name>
    <name evidence="8" type="ORF">SO694_00002627</name>
</gene>
<comment type="caution">
    <text evidence="8">The sequence shown here is derived from an EMBL/GenBank/DDBJ whole genome shotgun (WGS) entry which is preliminary data.</text>
</comment>
<comment type="function">
    <text evidence="1">The light-harvesting complex (LHC) functions as a light receptor, it captures and delivers excitation energy to photosystems with which it is closely associated. Energy is transferred from the carotenoid and chlorophyll C (or B) to chlorophyll A and the photosynthetic reaction centers where it is used to synthesize ATP and reducing power.</text>
</comment>
<dbReference type="Gene3D" id="1.10.3460.10">
    <property type="entry name" value="Chlorophyll a/b binding protein domain"/>
    <property type="match status" value="1"/>
</dbReference>
<organism evidence="8 9">
    <name type="scientific">Aureococcus anophagefferens</name>
    <name type="common">Harmful bloom alga</name>
    <dbReference type="NCBI Taxonomy" id="44056"/>
    <lineage>
        <taxon>Eukaryota</taxon>
        <taxon>Sar</taxon>
        <taxon>Stramenopiles</taxon>
        <taxon>Ochrophyta</taxon>
        <taxon>Pelagophyceae</taxon>
        <taxon>Pelagomonadales</taxon>
        <taxon>Pelagomonadaceae</taxon>
        <taxon>Aureococcus</taxon>
    </lineage>
</organism>
<evidence type="ECO:0000313" key="8">
    <source>
        <dbReference type="EMBL" id="KAK7253797.1"/>
    </source>
</evidence>
<evidence type="ECO:0000256" key="1">
    <source>
        <dbReference type="ARBA" id="ARBA00004022"/>
    </source>
</evidence>
<evidence type="ECO:0000256" key="7">
    <source>
        <dbReference type="SAM" id="SignalP"/>
    </source>
</evidence>